<gene>
    <name evidence="5" type="ORF">SVUK_LOCUS12156</name>
</gene>
<dbReference type="InterPro" id="IPR038599">
    <property type="entry name" value="LAP1C-like_C_sf"/>
</dbReference>
<dbReference type="Gene3D" id="3.40.50.12190">
    <property type="match status" value="1"/>
</dbReference>
<accession>A0A3P7LD92</accession>
<keyword evidence="3" id="KW-1133">Transmembrane helix</keyword>
<protein>
    <recommendedName>
        <fullName evidence="7">Dynein heavy chain AAA module D4 domain-containing protein</fullName>
    </recommendedName>
</protein>
<organism evidence="5 6">
    <name type="scientific">Strongylus vulgaris</name>
    <name type="common">Blood worm</name>
    <dbReference type="NCBI Taxonomy" id="40348"/>
    <lineage>
        <taxon>Eukaryota</taxon>
        <taxon>Metazoa</taxon>
        <taxon>Ecdysozoa</taxon>
        <taxon>Nematoda</taxon>
        <taxon>Chromadorea</taxon>
        <taxon>Rhabditida</taxon>
        <taxon>Rhabditina</taxon>
        <taxon>Rhabditomorpha</taxon>
        <taxon>Strongyloidea</taxon>
        <taxon>Strongylidae</taxon>
        <taxon>Strongylus</taxon>
    </lineage>
</organism>
<evidence type="ECO:0000256" key="1">
    <source>
        <dbReference type="ARBA" id="ARBA00004370"/>
    </source>
</evidence>
<evidence type="ECO:0000256" key="4">
    <source>
        <dbReference type="ARBA" id="ARBA00023136"/>
    </source>
</evidence>
<name>A0A3P7LD92_STRVU</name>
<evidence type="ECO:0000256" key="2">
    <source>
        <dbReference type="ARBA" id="ARBA00022692"/>
    </source>
</evidence>
<keyword evidence="2" id="KW-0812">Transmembrane</keyword>
<comment type="subcellular location">
    <subcellularLocation>
        <location evidence="1">Membrane</location>
    </subcellularLocation>
</comment>
<dbReference type="AlphaFoldDB" id="A0A3P7LD92"/>
<dbReference type="OrthoDB" id="5877420at2759"/>
<evidence type="ECO:0000313" key="5">
    <source>
        <dbReference type="EMBL" id="VDM77158.1"/>
    </source>
</evidence>
<dbReference type="GO" id="GO:0016020">
    <property type="term" value="C:membrane"/>
    <property type="evidence" value="ECO:0007669"/>
    <property type="project" value="UniProtKB-SubCell"/>
</dbReference>
<proteinExistence type="predicted"/>
<keyword evidence="6" id="KW-1185">Reference proteome</keyword>
<reference evidence="5 6" key="1">
    <citation type="submission" date="2018-11" db="EMBL/GenBank/DDBJ databases">
        <authorList>
            <consortium name="Pathogen Informatics"/>
        </authorList>
    </citation>
    <scope>NUCLEOTIDE SEQUENCE [LARGE SCALE GENOMIC DNA]</scope>
</reference>
<sequence>MLQRRPMVLIIAGEESEHFAHMLSEVFRTSFQIPSPIVDLDLSSESIRSELHDSLDRVAHSTVPLAILDGVEYLGWDAPLALHAFADDSSTTHPHTLLFLTIKKSFHRDAKECEQSVMEYLSERWIGTGGSMDNVSPILSRIMQFLICV</sequence>
<keyword evidence="4" id="KW-0472">Membrane</keyword>
<dbReference type="Proteomes" id="UP000270094">
    <property type="component" value="Unassembled WGS sequence"/>
</dbReference>
<evidence type="ECO:0008006" key="7">
    <source>
        <dbReference type="Google" id="ProtNLM"/>
    </source>
</evidence>
<dbReference type="EMBL" id="UYYB01098563">
    <property type="protein sequence ID" value="VDM77158.1"/>
    <property type="molecule type" value="Genomic_DNA"/>
</dbReference>
<evidence type="ECO:0000313" key="6">
    <source>
        <dbReference type="Proteomes" id="UP000270094"/>
    </source>
</evidence>
<evidence type="ECO:0000256" key="3">
    <source>
        <dbReference type="ARBA" id="ARBA00022989"/>
    </source>
</evidence>